<dbReference type="InterPro" id="IPR006668">
    <property type="entry name" value="Mg_transptr_MgtE_intracell_dom"/>
</dbReference>
<evidence type="ECO:0000256" key="7">
    <source>
        <dbReference type="ARBA" id="ARBA00023136"/>
    </source>
</evidence>
<dbReference type="STRING" id="635013.TherJR_2417"/>
<keyword evidence="7 9" id="KW-0472">Membrane</keyword>
<dbReference type="SUPFAM" id="SSF158791">
    <property type="entry name" value="MgtE N-terminal domain-like"/>
    <property type="match status" value="1"/>
</dbReference>
<dbReference type="eggNOG" id="COG2239">
    <property type="taxonomic scope" value="Bacteria"/>
</dbReference>
<organism evidence="11 12">
    <name type="scientific">Thermincola potens (strain JR)</name>
    <dbReference type="NCBI Taxonomy" id="635013"/>
    <lineage>
        <taxon>Bacteria</taxon>
        <taxon>Bacillati</taxon>
        <taxon>Bacillota</taxon>
        <taxon>Clostridia</taxon>
        <taxon>Eubacteriales</taxon>
        <taxon>Thermincolaceae</taxon>
        <taxon>Thermincola</taxon>
    </lineage>
</organism>
<comment type="subcellular location">
    <subcellularLocation>
        <location evidence="9">Cell membrane</location>
        <topology evidence="9">Multi-pass membrane protein</topology>
    </subcellularLocation>
    <subcellularLocation>
        <location evidence="1">Membrane</location>
        <topology evidence="1">Multi-pass membrane protein</topology>
    </subcellularLocation>
</comment>
<evidence type="ECO:0000256" key="1">
    <source>
        <dbReference type="ARBA" id="ARBA00004141"/>
    </source>
</evidence>
<dbReference type="InterPro" id="IPR046342">
    <property type="entry name" value="CBS_dom_sf"/>
</dbReference>
<proteinExistence type="inferred from homology"/>
<evidence type="ECO:0000256" key="8">
    <source>
        <dbReference type="PROSITE-ProRule" id="PRU00703"/>
    </source>
</evidence>
<keyword evidence="9" id="KW-0479">Metal-binding</keyword>
<dbReference type="SMART" id="SM00116">
    <property type="entry name" value="CBS"/>
    <property type="match status" value="2"/>
</dbReference>
<keyword evidence="5 9" id="KW-0460">Magnesium</keyword>
<dbReference type="Gene3D" id="3.10.580.10">
    <property type="entry name" value="CBS-domain"/>
    <property type="match status" value="1"/>
</dbReference>
<evidence type="ECO:0000259" key="10">
    <source>
        <dbReference type="PROSITE" id="PS51371"/>
    </source>
</evidence>
<protein>
    <recommendedName>
        <fullName evidence="9">Magnesium transporter MgtE</fullName>
    </recommendedName>
</protein>
<name>D5XAQ2_THEPJ</name>
<keyword evidence="9" id="KW-1003">Cell membrane</keyword>
<sequence>MEFVKSVPNDKEQILAAIKSQINTHREVDLKKMLEELHPADIAEIIESLAEKQRVSVFGLLSSEKAAAVLYELNSEIVAPLMESLDKSIAAEIMDEMSTDDAADIIGDLKDEDKAKLLNLMEYADAEDVQELMDYPEDTAGGIMTTEYVAIREDITVERAIQVVREFAQEAETVYYVYVINERNQLVGVISLRELILAKSSATIADVMRRKVVSVNVQTDQEEVANMVAKYDFLAVPVVDNNNQLLGIVTVDDVIDVIREEATEDMYLLVGTTEIDDEEDLYHRIRKSVRYRLPWLLITLMSGVISGQIIKSFSGALNAMVALAFFIPLLTGMGGNLGTQSSTIIVRGIATGQIDSRKILHNIIREGLVGLSIGLICGFIVAIFAVLWQGKPILGLIVGLAMWGNMVTAATIGTLVPLLLKKLNVDPAVASAPFISTTLDNTGLIIYGSLTMLFFKFLI</sequence>
<keyword evidence="8" id="KW-0129">CBS domain</keyword>
<comment type="similarity">
    <text evidence="2 9">Belongs to the SLC41A transporter family.</text>
</comment>
<evidence type="ECO:0000256" key="4">
    <source>
        <dbReference type="ARBA" id="ARBA00022692"/>
    </source>
</evidence>
<feature type="transmembrane region" description="Helical" evidence="9">
    <location>
        <begin position="293"/>
        <end position="310"/>
    </location>
</feature>
<feature type="transmembrane region" description="Helical" evidence="9">
    <location>
        <begin position="393"/>
        <end position="420"/>
    </location>
</feature>
<dbReference type="RefSeq" id="WP_013121254.1">
    <property type="nucleotide sequence ID" value="NC_014152.1"/>
</dbReference>
<dbReference type="Pfam" id="PF03448">
    <property type="entry name" value="MgtE_N"/>
    <property type="match status" value="1"/>
</dbReference>
<dbReference type="Gene3D" id="1.10.357.20">
    <property type="entry name" value="SLC41 divalent cation transporters, integral membrane domain"/>
    <property type="match status" value="1"/>
</dbReference>
<dbReference type="GO" id="GO:0005886">
    <property type="term" value="C:plasma membrane"/>
    <property type="evidence" value="ECO:0007669"/>
    <property type="project" value="UniProtKB-SubCell"/>
</dbReference>
<dbReference type="HOGENOM" id="CLU_037408_1_1_9"/>
<dbReference type="OrthoDB" id="9790355at2"/>
<evidence type="ECO:0000256" key="5">
    <source>
        <dbReference type="ARBA" id="ARBA00022842"/>
    </source>
</evidence>
<dbReference type="InterPro" id="IPR000644">
    <property type="entry name" value="CBS_dom"/>
</dbReference>
<evidence type="ECO:0000256" key="2">
    <source>
        <dbReference type="ARBA" id="ARBA00009749"/>
    </source>
</evidence>
<dbReference type="GO" id="GO:0015095">
    <property type="term" value="F:magnesium ion transmembrane transporter activity"/>
    <property type="evidence" value="ECO:0007669"/>
    <property type="project" value="UniProtKB-UniRule"/>
</dbReference>
<feature type="domain" description="CBS" evidence="10">
    <location>
        <begin position="208"/>
        <end position="264"/>
    </location>
</feature>
<keyword evidence="3 9" id="KW-0813">Transport</keyword>
<comment type="function">
    <text evidence="9">Acts as a magnesium transporter.</text>
</comment>
<feature type="transmembrane region" description="Helical" evidence="9">
    <location>
        <begin position="316"/>
        <end position="337"/>
    </location>
</feature>
<dbReference type="EMBL" id="CP002028">
    <property type="protein sequence ID" value="ADG83256.1"/>
    <property type="molecule type" value="Genomic_DNA"/>
</dbReference>
<dbReference type="SUPFAM" id="SSF161093">
    <property type="entry name" value="MgtE membrane domain-like"/>
    <property type="match status" value="1"/>
</dbReference>
<dbReference type="Pfam" id="PF00571">
    <property type="entry name" value="CBS"/>
    <property type="match status" value="2"/>
</dbReference>
<dbReference type="NCBIfam" id="TIGR00400">
    <property type="entry name" value="mgtE"/>
    <property type="match status" value="1"/>
</dbReference>
<feature type="transmembrane region" description="Helical" evidence="9">
    <location>
        <begin position="432"/>
        <end position="455"/>
    </location>
</feature>
<dbReference type="GO" id="GO:0046872">
    <property type="term" value="F:metal ion binding"/>
    <property type="evidence" value="ECO:0007669"/>
    <property type="project" value="UniProtKB-KW"/>
</dbReference>
<evidence type="ECO:0000313" key="12">
    <source>
        <dbReference type="Proteomes" id="UP000002377"/>
    </source>
</evidence>
<keyword evidence="12" id="KW-1185">Reference proteome</keyword>
<accession>D5XAQ2</accession>
<dbReference type="Gene3D" id="1.25.60.10">
    <property type="entry name" value="MgtE N-terminal domain-like"/>
    <property type="match status" value="1"/>
</dbReference>
<dbReference type="InterPro" id="IPR006669">
    <property type="entry name" value="MgtE_transporter"/>
</dbReference>
<keyword evidence="4 9" id="KW-0812">Transmembrane</keyword>
<dbReference type="AlphaFoldDB" id="D5XAQ2"/>
<dbReference type="SMART" id="SM00924">
    <property type="entry name" value="MgtE_N"/>
    <property type="match status" value="1"/>
</dbReference>
<feature type="domain" description="CBS" evidence="10">
    <location>
        <begin position="144"/>
        <end position="207"/>
    </location>
</feature>
<keyword evidence="6 9" id="KW-1133">Transmembrane helix</keyword>
<dbReference type="InterPro" id="IPR006667">
    <property type="entry name" value="SLC41_membr_dom"/>
</dbReference>
<dbReference type="PROSITE" id="PS51371">
    <property type="entry name" value="CBS"/>
    <property type="match status" value="2"/>
</dbReference>
<reference evidence="11 12" key="1">
    <citation type="submission" date="2010-05" db="EMBL/GenBank/DDBJ databases">
        <title>Complete sequence of Thermincola sp. JR.</title>
        <authorList>
            <consortium name="US DOE Joint Genome Institute"/>
            <person name="Lucas S."/>
            <person name="Copeland A."/>
            <person name="Lapidus A."/>
            <person name="Cheng J.-F."/>
            <person name="Bruce D."/>
            <person name="Goodwin L."/>
            <person name="Pitluck S."/>
            <person name="Chertkov O."/>
            <person name="Detter J.C."/>
            <person name="Han C."/>
            <person name="Tapia R."/>
            <person name="Land M."/>
            <person name="Hauser L."/>
            <person name="Kyrpides N."/>
            <person name="Mikhailova N."/>
            <person name="Hazen T.C."/>
            <person name="Woyke T."/>
        </authorList>
    </citation>
    <scope>NUCLEOTIDE SEQUENCE [LARGE SCALE GENOMIC DNA]</scope>
    <source>
        <strain evidence="11 12">JR</strain>
    </source>
</reference>
<dbReference type="PANTHER" id="PTHR43773:SF1">
    <property type="entry name" value="MAGNESIUM TRANSPORTER MGTE"/>
    <property type="match status" value="1"/>
</dbReference>
<dbReference type="CDD" id="cd04606">
    <property type="entry name" value="CBS_pair_Mg_transporter"/>
    <property type="match status" value="1"/>
</dbReference>
<comment type="subunit">
    <text evidence="9">Homodimer.</text>
</comment>
<dbReference type="Pfam" id="PF01769">
    <property type="entry name" value="MgtE"/>
    <property type="match status" value="1"/>
</dbReference>
<gene>
    <name evidence="11" type="ordered locus">TherJR_2417</name>
</gene>
<dbReference type="InterPro" id="IPR036739">
    <property type="entry name" value="SLC41_membr_dom_sf"/>
</dbReference>
<dbReference type="Proteomes" id="UP000002377">
    <property type="component" value="Chromosome"/>
</dbReference>
<dbReference type="KEGG" id="tjr:TherJR_2417"/>
<feature type="transmembrane region" description="Helical" evidence="9">
    <location>
        <begin position="367"/>
        <end position="387"/>
    </location>
</feature>
<evidence type="ECO:0000256" key="3">
    <source>
        <dbReference type="ARBA" id="ARBA00022448"/>
    </source>
</evidence>
<evidence type="ECO:0000256" key="9">
    <source>
        <dbReference type="RuleBase" id="RU362011"/>
    </source>
</evidence>
<dbReference type="SUPFAM" id="SSF54631">
    <property type="entry name" value="CBS-domain pair"/>
    <property type="match status" value="1"/>
</dbReference>
<evidence type="ECO:0000313" key="11">
    <source>
        <dbReference type="EMBL" id="ADG83256.1"/>
    </source>
</evidence>
<dbReference type="PANTHER" id="PTHR43773">
    <property type="entry name" value="MAGNESIUM TRANSPORTER MGTE"/>
    <property type="match status" value="1"/>
</dbReference>
<evidence type="ECO:0000256" key="6">
    <source>
        <dbReference type="ARBA" id="ARBA00022989"/>
    </source>
</evidence>
<dbReference type="InterPro" id="IPR038076">
    <property type="entry name" value="MgtE_N_sf"/>
</dbReference>